<dbReference type="AlphaFoldDB" id="A0A0A8ZYS9"/>
<proteinExistence type="predicted"/>
<accession>A0A0A8ZYS9</accession>
<dbReference type="EMBL" id="GBRH01257953">
    <property type="protein sequence ID" value="JAD39942.1"/>
    <property type="molecule type" value="Transcribed_RNA"/>
</dbReference>
<evidence type="ECO:0000313" key="1">
    <source>
        <dbReference type="EMBL" id="JAD39942.1"/>
    </source>
</evidence>
<organism evidence="1">
    <name type="scientific">Arundo donax</name>
    <name type="common">Giant reed</name>
    <name type="synonym">Donax arundinaceus</name>
    <dbReference type="NCBI Taxonomy" id="35708"/>
    <lineage>
        <taxon>Eukaryota</taxon>
        <taxon>Viridiplantae</taxon>
        <taxon>Streptophyta</taxon>
        <taxon>Embryophyta</taxon>
        <taxon>Tracheophyta</taxon>
        <taxon>Spermatophyta</taxon>
        <taxon>Magnoliopsida</taxon>
        <taxon>Liliopsida</taxon>
        <taxon>Poales</taxon>
        <taxon>Poaceae</taxon>
        <taxon>PACMAD clade</taxon>
        <taxon>Arundinoideae</taxon>
        <taxon>Arundineae</taxon>
        <taxon>Arundo</taxon>
    </lineage>
</organism>
<reference evidence="1" key="1">
    <citation type="submission" date="2014-09" db="EMBL/GenBank/DDBJ databases">
        <authorList>
            <person name="Magalhaes I.L.F."/>
            <person name="Oliveira U."/>
            <person name="Santos F.R."/>
            <person name="Vidigal T.H.D.A."/>
            <person name="Brescovit A.D."/>
            <person name="Santos A.J."/>
        </authorList>
    </citation>
    <scope>NUCLEOTIDE SEQUENCE</scope>
    <source>
        <tissue evidence="1">Shoot tissue taken approximately 20 cm above the soil surface</tissue>
    </source>
</reference>
<sequence length="73" mass="7620">MLPPIKILGVDEGGNFAFLRTIFGNYMVLLDAALIKKVSNAELTEFVRPYSSFSVAGGVGDGHSDGGNSGTKA</sequence>
<protein>
    <submittedName>
        <fullName evidence="1">Uncharacterized protein</fullName>
    </submittedName>
</protein>
<reference evidence="1" key="2">
    <citation type="journal article" date="2015" name="Data Brief">
        <title>Shoot transcriptome of the giant reed, Arundo donax.</title>
        <authorList>
            <person name="Barrero R.A."/>
            <person name="Guerrero F.D."/>
            <person name="Moolhuijzen P."/>
            <person name="Goolsby J.A."/>
            <person name="Tidwell J."/>
            <person name="Bellgard S.E."/>
            <person name="Bellgard M.I."/>
        </authorList>
    </citation>
    <scope>NUCLEOTIDE SEQUENCE</scope>
    <source>
        <tissue evidence="1">Shoot tissue taken approximately 20 cm above the soil surface</tissue>
    </source>
</reference>
<name>A0A0A8ZYS9_ARUDO</name>